<dbReference type="PANTHER" id="PTHR47845:SF1">
    <property type="entry name" value="NUCLEAR SPECKLE SPLICING REGULATORY PROTEIN 1 HOMOLOG"/>
    <property type="match status" value="1"/>
</dbReference>
<keyword evidence="6" id="KW-1185">Reference proteome</keyword>
<feature type="region of interest" description="Disordered" evidence="3">
    <location>
        <begin position="1"/>
        <end position="99"/>
    </location>
</feature>
<feature type="compositionally biased region" description="Basic and acidic residues" evidence="3">
    <location>
        <begin position="358"/>
        <end position="441"/>
    </location>
</feature>
<keyword evidence="2" id="KW-0175">Coiled coil</keyword>
<feature type="region of interest" description="Disordered" evidence="3">
    <location>
        <begin position="319"/>
        <end position="441"/>
    </location>
</feature>
<dbReference type="Pfam" id="PF09745">
    <property type="entry name" value="NSRP1_N"/>
    <property type="match status" value="1"/>
</dbReference>
<feature type="domain" description="Nuclear speckle splicing regulatory protein 1 N-terminal" evidence="4">
    <location>
        <begin position="91"/>
        <end position="208"/>
    </location>
</feature>
<organism evidence="5 6">
    <name type="scientific">Kockovaella imperatae</name>
    <dbReference type="NCBI Taxonomy" id="4999"/>
    <lineage>
        <taxon>Eukaryota</taxon>
        <taxon>Fungi</taxon>
        <taxon>Dikarya</taxon>
        <taxon>Basidiomycota</taxon>
        <taxon>Agaricomycotina</taxon>
        <taxon>Tremellomycetes</taxon>
        <taxon>Tremellales</taxon>
        <taxon>Cuniculitremaceae</taxon>
        <taxon>Kockovaella</taxon>
    </lineage>
</organism>
<dbReference type="PANTHER" id="PTHR47845">
    <property type="entry name" value="NUCLEAR SPECKLE SPLICING REGULATORY PROTEIN 1 HOMOLOG"/>
    <property type="match status" value="1"/>
</dbReference>
<dbReference type="AlphaFoldDB" id="A0A1Y1U6C1"/>
<protein>
    <submittedName>
        <fullName evidence="5">Coiled-coil domain-containing protein 55-domain containing protein</fullName>
    </submittedName>
</protein>
<accession>A0A1Y1U6C1</accession>
<sequence>MTDPGTKISFAFGGAGNHHGASSSSGSAAAPMSNMAKLLAQAQAKSTPAGNLFGDDDDEDSGRQSGPSLAGPSKPQATRPGEKKPISRAERRAQEEALRVDATVFDYDGVYDGMKAAEREIERAKKEETAERKPKYTESFLAAAQTRKLDRLRAEEKMLQLEREKEGGQFDDKDKFVTEAYKKQMEEVRKAEEEERIREEEIRKSKKGTGLSAFYQTMLDDDSKRHAAAVAAAHGSTDSGPNLSIRPPTQPDYEPEVEYDPFLAQEARARQTGTEASGSSSQRNAGTTSTSEDTGKEVVINDDGEVVDKRSLLKAGLNIMKKPSANLPDSLLTSQRSGQTMDGPYKSRAVGTAASYQERMERERKRLAEELKRDAERKKEAEEEAQRAEEEAARKRREGNDGEAMKKREEARLRFLERKRAREQEQEEKSKKAKKDEEDDS</sequence>
<name>A0A1Y1U6C1_9TREE</name>
<comment type="similarity">
    <text evidence="1">Belongs to the NSRP1 family.</text>
</comment>
<feature type="region of interest" description="Disordered" evidence="3">
    <location>
        <begin position="224"/>
        <end position="304"/>
    </location>
</feature>
<dbReference type="OrthoDB" id="446635at2759"/>
<evidence type="ECO:0000259" key="4">
    <source>
        <dbReference type="Pfam" id="PF09745"/>
    </source>
</evidence>
<dbReference type="GeneID" id="33559383"/>
<evidence type="ECO:0000313" key="5">
    <source>
        <dbReference type="EMBL" id="ORX33583.1"/>
    </source>
</evidence>
<reference evidence="5 6" key="1">
    <citation type="submission" date="2017-03" db="EMBL/GenBank/DDBJ databases">
        <title>Widespread Adenine N6-methylation of Active Genes in Fungi.</title>
        <authorList>
            <consortium name="DOE Joint Genome Institute"/>
            <person name="Mondo S.J."/>
            <person name="Dannebaum R.O."/>
            <person name="Kuo R.C."/>
            <person name="Louie K.B."/>
            <person name="Bewick A.J."/>
            <person name="Labutti K."/>
            <person name="Haridas S."/>
            <person name="Kuo A."/>
            <person name="Salamov A."/>
            <person name="Ahrendt S.R."/>
            <person name="Lau R."/>
            <person name="Bowen B.P."/>
            <person name="Lipzen A."/>
            <person name="Sullivan W."/>
            <person name="Andreopoulos W.B."/>
            <person name="Clum A."/>
            <person name="Lindquist E."/>
            <person name="Daum C."/>
            <person name="Northen T.R."/>
            <person name="Ramamoorthy G."/>
            <person name="Schmitz R.J."/>
            <person name="Gryganskyi A."/>
            <person name="Culley D."/>
            <person name="Magnuson J."/>
            <person name="James T.Y."/>
            <person name="O'Malley M.A."/>
            <person name="Stajich J.E."/>
            <person name="Spatafora J.W."/>
            <person name="Visel A."/>
            <person name="Grigoriev I.V."/>
        </authorList>
    </citation>
    <scope>NUCLEOTIDE SEQUENCE [LARGE SCALE GENOMIC DNA]</scope>
    <source>
        <strain evidence="5 6">NRRL Y-17943</strain>
    </source>
</reference>
<feature type="compositionally biased region" description="Polar residues" evidence="3">
    <location>
        <begin position="331"/>
        <end position="340"/>
    </location>
</feature>
<dbReference type="InParanoid" id="A0A1Y1U6C1"/>
<feature type="compositionally biased region" description="Low complexity" evidence="3">
    <location>
        <begin position="18"/>
        <end position="36"/>
    </location>
</feature>
<comment type="caution">
    <text evidence="5">The sequence shown here is derived from an EMBL/GenBank/DDBJ whole genome shotgun (WGS) entry which is preliminary data.</text>
</comment>
<dbReference type="FunCoup" id="A0A1Y1U6C1">
    <property type="interactions" value="32"/>
</dbReference>
<feature type="compositionally biased region" description="Polar residues" evidence="3">
    <location>
        <begin position="271"/>
        <end position="292"/>
    </location>
</feature>
<proteinExistence type="inferred from homology"/>
<dbReference type="InterPro" id="IPR053246">
    <property type="entry name" value="NS_splicing_regulatory_protein"/>
</dbReference>
<dbReference type="EMBL" id="NBSH01000019">
    <property type="protein sequence ID" value="ORX33583.1"/>
    <property type="molecule type" value="Genomic_DNA"/>
</dbReference>
<dbReference type="GO" id="GO:0000381">
    <property type="term" value="P:regulation of alternative mRNA splicing, via spliceosome"/>
    <property type="evidence" value="ECO:0007669"/>
    <property type="project" value="InterPro"/>
</dbReference>
<evidence type="ECO:0000313" key="6">
    <source>
        <dbReference type="Proteomes" id="UP000193218"/>
    </source>
</evidence>
<dbReference type="Proteomes" id="UP000193218">
    <property type="component" value="Unassembled WGS sequence"/>
</dbReference>
<feature type="compositionally biased region" description="Basic and acidic residues" evidence="3">
    <location>
        <begin position="187"/>
        <end position="203"/>
    </location>
</feature>
<dbReference type="STRING" id="4999.A0A1Y1U6C1"/>
<gene>
    <name evidence="5" type="ORF">BD324DRAFT_643880</name>
</gene>
<feature type="compositionally biased region" description="Basic and acidic residues" evidence="3">
    <location>
        <begin position="80"/>
        <end position="99"/>
    </location>
</feature>
<evidence type="ECO:0000256" key="1">
    <source>
        <dbReference type="ARBA" id="ARBA00010126"/>
    </source>
</evidence>
<evidence type="ECO:0000256" key="3">
    <source>
        <dbReference type="SAM" id="MobiDB-lite"/>
    </source>
</evidence>
<dbReference type="RefSeq" id="XP_021867902.1">
    <property type="nucleotide sequence ID" value="XM_022017574.1"/>
</dbReference>
<feature type="region of interest" description="Disordered" evidence="3">
    <location>
        <begin position="187"/>
        <end position="212"/>
    </location>
</feature>
<evidence type="ECO:0000256" key="2">
    <source>
        <dbReference type="ARBA" id="ARBA00023054"/>
    </source>
</evidence>
<dbReference type="InterPro" id="IPR018612">
    <property type="entry name" value="NSRP1_N"/>
</dbReference>